<accession>A0A4U0WUF0</accession>
<evidence type="ECO:0000313" key="3">
    <source>
        <dbReference type="EMBL" id="TKA66637.1"/>
    </source>
</evidence>
<dbReference type="Gene3D" id="2.60.120.200">
    <property type="match status" value="1"/>
</dbReference>
<keyword evidence="4" id="KW-1185">Reference proteome</keyword>
<dbReference type="InterPro" id="IPR013320">
    <property type="entry name" value="ConA-like_dom_sf"/>
</dbReference>
<dbReference type="PROSITE" id="PS51762">
    <property type="entry name" value="GH16_2"/>
    <property type="match status" value="1"/>
</dbReference>
<evidence type="ECO:0000259" key="2">
    <source>
        <dbReference type="PROSITE" id="PS51762"/>
    </source>
</evidence>
<evidence type="ECO:0000313" key="4">
    <source>
        <dbReference type="Proteomes" id="UP000309340"/>
    </source>
</evidence>
<evidence type="ECO:0000256" key="1">
    <source>
        <dbReference type="SAM" id="SignalP"/>
    </source>
</evidence>
<proteinExistence type="predicted"/>
<dbReference type="GO" id="GO:0004553">
    <property type="term" value="F:hydrolase activity, hydrolyzing O-glycosyl compounds"/>
    <property type="evidence" value="ECO:0007669"/>
    <property type="project" value="InterPro"/>
</dbReference>
<feature type="domain" description="GH16" evidence="2">
    <location>
        <begin position="50"/>
        <end position="274"/>
    </location>
</feature>
<sequence length="290" mass="31018">MRAFVLLASASRALAACSCAYYTLNATNTPNHAIFTESLETDFTQPNASLTWDSTPNFGWQAQAYNVTSTAARGPYGKTAEISNVVLNPQGLGLDLWVRSQPLEGMVPIAEVVTARTDILYGSFRAGMKTTGVNGTCGAFFFYHDDSQEIDVEVLSRQQFAGSDDHTVNLVLQSPASESARFDAAGTLGFTPYGVSFDPTSAFHEYRYDWLPGRVDMFTDGAWLHSFHDGVPDSPGAVHLIHWSNGDPGWSGGPPAEDAVLSVSYVKAYFNASGGASACSGDDGAARSLL</sequence>
<comment type="caution">
    <text evidence="3">The sequence shown here is derived from an EMBL/GenBank/DDBJ whole genome shotgun (WGS) entry which is preliminary data.</text>
</comment>
<reference evidence="3 4" key="1">
    <citation type="submission" date="2017-03" db="EMBL/GenBank/DDBJ databases">
        <title>Genomes of endolithic fungi from Antarctica.</title>
        <authorList>
            <person name="Coleine C."/>
            <person name="Masonjones S."/>
            <person name="Stajich J.E."/>
        </authorList>
    </citation>
    <scope>NUCLEOTIDE SEQUENCE [LARGE SCALE GENOMIC DNA]</scope>
    <source>
        <strain evidence="3 4">CCFEE 5184</strain>
    </source>
</reference>
<dbReference type="CDD" id="cd00413">
    <property type="entry name" value="Glyco_hydrolase_16"/>
    <property type="match status" value="1"/>
</dbReference>
<dbReference type="InterPro" id="IPR000757">
    <property type="entry name" value="Beta-glucanase-like"/>
</dbReference>
<dbReference type="Pfam" id="PF00722">
    <property type="entry name" value="Glyco_hydro_16"/>
    <property type="match status" value="1"/>
</dbReference>
<dbReference type="PANTHER" id="PTHR38121">
    <property type="entry name" value="GH16 DOMAIN-CONTAINING PROTEIN"/>
    <property type="match status" value="1"/>
</dbReference>
<gene>
    <name evidence="3" type="ORF">B0A55_10862</name>
</gene>
<protein>
    <recommendedName>
        <fullName evidence="2">GH16 domain-containing protein</fullName>
    </recommendedName>
</protein>
<dbReference type="SUPFAM" id="SSF49899">
    <property type="entry name" value="Concanavalin A-like lectins/glucanases"/>
    <property type="match status" value="1"/>
</dbReference>
<dbReference type="Proteomes" id="UP000309340">
    <property type="component" value="Unassembled WGS sequence"/>
</dbReference>
<feature type="signal peptide" evidence="1">
    <location>
        <begin position="1"/>
        <end position="15"/>
    </location>
</feature>
<dbReference type="PANTHER" id="PTHR38121:SF5">
    <property type="entry name" value="GH16 DOMAIN-CONTAINING PROTEIN"/>
    <property type="match status" value="1"/>
</dbReference>
<dbReference type="GO" id="GO:0005975">
    <property type="term" value="P:carbohydrate metabolic process"/>
    <property type="evidence" value="ECO:0007669"/>
    <property type="project" value="InterPro"/>
</dbReference>
<name>A0A4U0WUF0_9PEZI</name>
<dbReference type="EMBL" id="NAJQ01000631">
    <property type="protein sequence ID" value="TKA66637.1"/>
    <property type="molecule type" value="Genomic_DNA"/>
</dbReference>
<dbReference type="AlphaFoldDB" id="A0A4U0WUF0"/>
<dbReference type="STRING" id="329884.A0A4U0WUF0"/>
<organism evidence="3 4">
    <name type="scientific">Friedmanniomyces simplex</name>
    <dbReference type="NCBI Taxonomy" id="329884"/>
    <lineage>
        <taxon>Eukaryota</taxon>
        <taxon>Fungi</taxon>
        <taxon>Dikarya</taxon>
        <taxon>Ascomycota</taxon>
        <taxon>Pezizomycotina</taxon>
        <taxon>Dothideomycetes</taxon>
        <taxon>Dothideomycetidae</taxon>
        <taxon>Mycosphaerellales</taxon>
        <taxon>Teratosphaeriaceae</taxon>
        <taxon>Friedmanniomyces</taxon>
    </lineage>
</organism>
<feature type="chain" id="PRO_5020892016" description="GH16 domain-containing protein" evidence="1">
    <location>
        <begin position="16"/>
        <end position="290"/>
    </location>
</feature>
<keyword evidence="1" id="KW-0732">Signal</keyword>
<dbReference type="OrthoDB" id="25131at2759"/>